<proteinExistence type="predicted"/>
<accession>K0R3K1</accession>
<dbReference type="EMBL" id="AGNL01046911">
    <property type="protein sequence ID" value="EJK47478.1"/>
    <property type="molecule type" value="Genomic_DNA"/>
</dbReference>
<feature type="compositionally biased region" description="Polar residues" evidence="1">
    <location>
        <begin position="609"/>
        <end position="632"/>
    </location>
</feature>
<feature type="compositionally biased region" description="Low complexity" evidence="1">
    <location>
        <begin position="664"/>
        <end position="681"/>
    </location>
</feature>
<feature type="compositionally biased region" description="Low complexity" evidence="1">
    <location>
        <begin position="599"/>
        <end position="608"/>
    </location>
</feature>
<evidence type="ECO:0000313" key="3">
    <source>
        <dbReference type="EMBL" id="EJK47478.1"/>
    </source>
</evidence>
<feature type="compositionally biased region" description="Pro residues" evidence="1">
    <location>
        <begin position="586"/>
        <end position="598"/>
    </location>
</feature>
<dbReference type="Proteomes" id="UP000266841">
    <property type="component" value="Unassembled WGS sequence"/>
</dbReference>
<dbReference type="AlphaFoldDB" id="K0R3K1"/>
<organism evidence="3 4">
    <name type="scientific">Thalassiosira oceanica</name>
    <name type="common">Marine diatom</name>
    <dbReference type="NCBI Taxonomy" id="159749"/>
    <lineage>
        <taxon>Eukaryota</taxon>
        <taxon>Sar</taxon>
        <taxon>Stramenopiles</taxon>
        <taxon>Ochrophyta</taxon>
        <taxon>Bacillariophyta</taxon>
        <taxon>Coscinodiscophyceae</taxon>
        <taxon>Thalassiosirophycidae</taxon>
        <taxon>Thalassiosirales</taxon>
        <taxon>Thalassiosiraceae</taxon>
        <taxon>Thalassiosira</taxon>
    </lineage>
</organism>
<comment type="caution">
    <text evidence="3">The sequence shown here is derived from an EMBL/GenBank/DDBJ whole genome shotgun (WGS) entry which is preliminary data.</text>
</comment>
<sequence length="1169" mass="127316">MTAPAFVAVAAALNFVIAQQPLVSQDNSRNVRHRLLEHRMKHSSSNARGVQLDRVLQVTDEGDEEIFYPLHADKTPNYNDELLSASISKAPNYNGRFNPSGTIKIKFEKDKTASYQVDVSELDDSCTNEPRDEDVDPSHCLCGYCADCSTLLGEERDACNDVDQCVFVGHGFAKPTELFLRLQDGADQSVSRIRVYFGKRKRRRRRRRKLQQDDNETEVIAVENMGDDWGQSDDEWEWFYWDDELSDEDSVGGKKLLSDIDGGMVEYGKTGGSTSNDASCTTVVDKADGLFHIVKPVGCNDKKEGIGTEISIDYTNDDNPDVSIHTSCSVPMHSGMKIENSPFEIEGYCVGNGKCSHASTPDDNYCVGVTPPLPLSEDEDDDRHCLCGYCADCSALSGQERDACNEADQCVFVGHGYAKPTAMYLKTVNDDEAISQIRVFFGKRKRRRMNSPTNKTFVFGSMYDNEWEWHDYGGIGDTETDDLSFNGAEIEYGKKGSSDDSSCISTVDKLNGLFHIVKPVGCNDKKEGIGTEISIDYTNDGEPDLYIHTSCSVPLYAGMILEGNVFEIEGYCISNGQCSHTTDPICPSPPSLPIPPSSTPSRSPSSQPNHPTSRPTTLAPSKSPIGSPSMRPTVSKHHTLQQFRGNLKLSSFQDKPTFGPPSVTPSRRPSSWPTSASSAKPTLPPIRRTPLNEGAPPELALFDPNSTLSSYTSAGCGPRGHDAQANLSQCFFGFRLVEAKISSDGIPVSNINNCLYYSFKKYECMEDIVREANTHRRAEDTSHKLGESHRDLSGVTGVHPSDGFFPDSLLTGYVSEECGPRGTIAGPDFSLCPRGFELATFVPYHDGIVVAEVDGCNYLSLEVYQCLGDLDGEIAFGKKKENEDNDAGPVGGAILSGSASNSCSVVVTDGPCEDPYRSGPTVLLGSASAGRFSLDLLPSGMNGMSTLIHDVEGTVIGCGEIKEPTNSKCMCGYCEGEKCIFVGNGYPRPTALYLRLRVPDFNLFQIRVYFGKQKRRLDGITVESVDGWEQSDQAPKGNTGITDDLDINYFPSDVDEVVNKNGGSKGGSSADAACTASVYKDAVTGLFEIRKPSSCDSDGKPGLGTEISIDYINYIGNYDPDLYIHTSCSDPLFAGMELDGSPFEIEGYCIEDGLCTHTQAEFATSVCAL</sequence>
<gene>
    <name evidence="3" type="ORF">THAOC_33796</name>
</gene>
<reference evidence="3 4" key="1">
    <citation type="journal article" date="2012" name="Genome Biol.">
        <title>Genome and low-iron response of an oceanic diatom adapted to chronic iron limitation.</title>
        <authorList>
            <person name="Lommer M."/>
            <person name="Specht M."/>
            <person name="Roy A.S."/>
            <person name="Kraemer L."/>
            <person name="Andreson R."/>
            <person name="Gutowska M.A."/>
            <person name="Wolf J."/>
            <person name="Bergner S.V."/>
            <person name="Schilhabel M.B."/>
            <person name="Klostermeier U.C."/>
            <person name="Beiko R.G."/>
            <person name="Rosenstiel P."/>
            <person name="Hippler M."/>
            <person name="Laroche J."/>
        </authorList>
    </citation>
    <scope>NUCLEOTIDE SEQUENCE [LARGE SCALE GENOMIC DNA]</scope>
    <source>
        <strain evidence="3 4">CCMP1005</strain>
    </source>
</reference>
<feature type="signal peptide" evidence="2">
    <location>
        <begin position="1"/>
        <end position="18"/>
    </location>
</feature>
<evidence type="ECO:0000256" key="2">
    <source>
        <dbReference type="SAM" id="SignalP"/>
    </source>
</evidence>
<evidence type="ECO:0008006" key="5">
    <source>
        <dbReference type="Google" id="ProtNLM"/>
    </source>
</evidence>
<feature type="region of interest" description="Disordered" evidence="1">
    <location>
        <begin position="584"/>
        <end position="704"/>
    </location>
</feature>
<feature type="compositionally biased region" description="Polar residues" evidence="1">
    <location>
        <begin position="640"/>
        <end position="654"/>
    </location>
</feature>
<name>K0R3K1_THAOC</name>
<keyword evidence="4" id="KW-1185">Reference proteome</keyword>
<protein>
    <recommendedName>
        <fullName evidence="5">CUB domain-containing protein</fullName>
    </recommendedName>
</protein>
<feature type="chain" id="PRO_5003838842" description="CUB domain-containing protein" evidence="2">
    <location>
        <begin position="19"/>
        <end position="1169"/>
    </location>
</feature>
<keyword evidence="2" id="KW-0732">Signal</keyword>
<evidence type="ECO:0000313" key="4">
    <source>
        <dbReference type="Proteomes" id="UP000266841"/>
    </source>
</evidence>
<evidence type="ECO:0000256" key="1">
    <source>
        <dbReference type="SAM" id="MobiDB-lite"/>
    </source>
</evidence>